<evidence type="ECO:0000313" key="3">
    <source>
        <dbReference type="Proteomes" id="UP001528920"/>
    </source>
</evidence>
<accession>A0ABT5VUW6</accession>
<organism evidence="2 3">
    <name type="scientific">Paralabilibaculum antarcticum</name>
    <dbReference type="NCBI Taxonomy" id="2912572"/>
    <lineage>
        <taxon>Bacteria</taxon>
        <taxon>Pseudomonadati</taxon>
        <taxon>Bacteroidota</taxon>
        <taxon>Bacteroidia</taxon>
        <taxon>Marinilabiliales</taxon>
        <taxon>Marinifilaceae</taxon>
        <taxon>Paralabilibaculum</taxon>
    </lineage>
</organism>
<gene>
    <name evidence="2" type="ORF">L3049_14540</name>
</gene>
<keyword evidence="3" id="KW-1185">Reference proteome</keyword>
<keyword evidence="1" id="KW-0812">Transmembrane</keyword>
<proteinExistence type="predicted"/>
<reference evidence="2 3" key="1">
    <citation type="submission" date="2022-01" db="EMBL/GenBank/DDBJ databases">
        <title>Labilibaculum sp. nov, a marine bacterium isolated from Antarctica.</title>
        <authorList>
            <person name="Dai W."/>
        </authorList>
    </citation>
    <scope>NUCLEOTIDE SEQUENCE [LARGE SCALE GENOMIC DNA]</scope>
    <source>
        <strain evidence="2 3">DW002</strain>
    </source>
</reference>
<sequence length="69" mass="8201">MNRTKENIIFVLIFSVVFAIVTTAFEFWIYDWVKIEKNIIVGLTVSILLLLDKIYKFSDKIKQKLTFIK</sequence>
<dbReference type="Proteomes" id="UP001528920">
    <property type="component" value="Unassembled WGS sequence"/>
</dbReference>
<evidence type="ECO:0000256" key="1">
    <source>
        <dbReference type="SAM" id="Phobius"/>
    </source>
</evidence>
<name>A0ABT5VUW6_9BACT</name>
<keyword evidence="1" id="KW-1133">Transmembrane helix</keyword>
<comment type="caution">
    <text evidence="2">The sequence shown here is derived from an EMBL/GenBank/DDBJ whole genome shotgun (WGS) entry which is preliminary data.</text>
</comment>
<evidence type="ECO:0000313" key="2">
    <source>
        <dbReference type="EMBL" id="MDE5419215.1"/>
    </source>
</evidence>
<dbReference type="EMBL" id="JAKJSC010000003">
    <property type="protein sequence ID" value="MDE5419215.1"/>
    <property type="molecule type" value="Genomic_DNA"/>
</dbReference>
<dbReference type="RefSeq" id="WP_275110545.1">
    <property type="nucleotide sequence ID" value="NZ_JAKJSC010000003.1"/>
</dbReference>
<feature type="transmembrane region" description="Helical" evidence="1">
    <location>
        <begin position="35"/>
        <end position="55"/>
    </location>
</feature>
<protein>
    <submittedName>
        <fullName evidence="2">Uncharacterized protein</fullName>
    </submittedName>
</protein>
<keyword evidence="1" id="KW-0472">Membrane</keyword>
<feature type="transmembrane region" description="Helical" evidence="1">
    <location>
        <begin position="7"/>
        <end position="29"/>
    </location>
</feature>